<organism evidence="2 3">
    <name type="scientific">Leishmania orientalis</name>
    <dbReference type="NCBI Taxonomy" id="2249476"/>
    <lineage>
        <taxon>Eukaryota</taxon>
        <taxon>Discoba</taxon>
        <taxon>Euglenozoa</taxon>
        <taxon>Kinetoplastea</taxon>
        <taxon>Metakinetoplastina</taxon>
        <taxon>Trypanosomatida</taxon>
        <taxon>Trypanosomatidae</taxon>
        <taxon>Leishmaniinae</taxon>
        <taxon>Leishmania</taxon>
    </lineage>
</organism>
<reference evidence="3" key="2">
    <citation type="journal article" date="2021" name="Sci. Data">
        <title>Chromosome-scale genome sequencing, assembly and annotation of six genomes from subfamily Leishmaniinae.</title>
        <authorList>
            <person name="Almutairi H."/>
            <person name="Urbaniak M.D."/>
            <person name="Bates M.D."/>
            <person name="Jariyapan N."/>
            <person name="Kwakye-Nuako G."/>
            <person name="Thomaz Soccol V."/>
            <person name="Al-Salem W.S."/>
            <person name="Dillon R.J."/>
            <person name="Bates P.A."/>
            <person name="Gatherer D."/>
        </authorList>
    </citation>
    <scope>NUCLEOTIDE SEQUENCE [LARGE SCALE GENOMIC DNA]</scope>
</reference>
<accession>A0A836KRL0</accession>
<feature type="region of interest" description="Disordered" evidence="1">
    <location>
        <begin position="451"/>
        <end position="490"/>
    </location>
</feature>
<protein>
    <submittedName>
        <fullName evidence="2">Uncharacterized protein</fullName>
    </submittedName>
</protein>
<dbReference type="KEGG" id="loi:92360148"/>
<feature type="compositionally biased region" description="Basic and acidic residues" evidence="1">
    <location>
        <begin position="451"/>
        <end position="461"/>
    </location>
</feature>
<feature type="compositionally biased region" description="Basic and acidic residues" evidence="1">
    <location>
        <begin position="319"/>
        <end position="335"/>
    </location>
</feature>
<feature type="region of interest" description="Disordered" evidence="1">
    <location>
        <begin position="606"/>
        <end position="627"/>
    </location>
</feature>
<feature type="compositionally biased region" description="Basic residues" evidence="1">
    <location>
        <begin position="342"/>
        <end position="358"/>
    </location>
</feature>
<dbReference type="Proteomes" id="UP000674143">
    <property type="component" value="Unassembled WGS sequence"/>
</dbReference>
<proteinExistence type="predicted"/>
<feature type="compositionally biased region" description="Pro residues" evidence="1">
    <location>
        <begin position="470"/>
        <end position="484"/>
    </location>
</feature>
<evidence type="ECO:0000313" key="3">
    <source>
        <dbReference type="Proteomes" id="UP000674143"/>
    </source>
</evidence>
<dbReference type="SMR" id="A0A836KRL0"/>
<dbReference type="GeneID" id="92360148"/>
<keyword evidence="3" id="KW-1185">Reference proteome</keyword>
<feature type="region of interest" description="Disordered" evidence="1">
    <location>
        <begin position="245"/>
        <end position="265"/>
    </location>
</feature>
<dbReference type="PANTHER" id="PTHR40682">
    <property type="entry name" value="F5/8 TYPE C DOMAIN CONTAINING PROTEIN"/>
    <property type="match status" value="1"/>
</dbReference>
<evidence type="ECO:0000256" key="1">
    <source>
        <dbReference type="SAM" id="MobiDB-lite"/>
    </source>
</evidence>
<dbReference type="AlphaFoldDB" id="A0A836KRL0"/>
<feature type="compositionally biased region" description="Polar residues" evidence="1">
    <location>
        <begin position="373"/>
        <end position="388"/>
    </location>
</feature>
<feature type="region of interest" description="Disordered" evidence="1">
    <location>
        <begin position="208"/>
        <end position="229"/>
    </location>
</feature>
<dbReference type="PANTHER" id="PTHR40682:SF1">
    <property type="entry name" value="CHROMOSOME UNDETERMINED SCAFFOLD_48, WHOLE GENOME SHOTGUN SEQUENCE"/>
    <property type="match status" value="1"/>
</dbReference>
<dbReference type="EMBL" id="JAFHLR010000027">
    <property type="protein sequence ID" value="KAG5475643.1"/>
    <property type="molecule type" value="Genomic_DNA"/>
</dbReference>
<reference evidence="3" key="1">
    <citation type="journal article" date="2021" name="Microbiol. Resour. Announc.">
        <title>LGAAP: Leishmaniinae Genome Assembly and Annotation Pipeline.</title>
        <authorList>
            <person name="Almutairi H."/>
            <person name="Urbaniak M.D."/>
            <person name="Bates M.D."/>
            <person name="Jariyapan N."/>
            <person name="Kwakye-Nuako G."/>
            <person name="Thomaz-Soccol V."/>
            <person name="Al-Salem W.S."/>
            <person name="Dillon R.J."/>
            <person name="Bates P.A."/>
            <person name="Gatherer D."/>
        </authorList>
    </citation>
    <scope>NUCLEOTIDE SEQUENCE [LARGE SCALE GENOMIC DNA]</scope>
</reference>
<gene>
    <name evidence="2" type="ORF">LSCM4_04225</name>
</gene>
<sequence length="693" mass="73962">MSDVNWALEENGAHVAEVSHEAVHIASTASNLLQLREDQLWITGDAPQHVIVSLSPFHPPLQYAGWHVWHDYLTNPRMVEIASGASPDTMSALLVCQALPGAGTQVWKLPSAIPQDHLYVRFRIMDTFGAGPTYMNNIVLLEHDPGPNYNIYRQQAEAAKTATDDFLCRESVPGHPSAAAAPPYISSLASASRPTVVTGGVDCSPLPRRVPPTPVVPGTALTPTSTPRGRCSTDVGVYIGSGPSASVHRGDVALSPGGARSSSRMSQLLRDLDEDIKMLKPIKIVSPGKNMLLGAPQDSPAALMGSESEDDASGIRQDIGSREARANDKGGHRGENASAESRHHHRHHRRSSSRRRNRGDRAGRSRDSGSAQPDGSQAPQPAQMNGSPTALAVWPPPAAPSSPAELAPLHGARLSALEQTIAALNEAVQHQRDDLAMIRRVLLQQAAERRKEAVQRDEEQQKMNSVAAAPPTPPAAPPAAPPPAVTTAAETPVSQIVAPDQRLTHRSISVGFPEGALRAYVESVLNHKLHKHMKKLEERLLKRLDTQLHDVIKVLSATIEGRLAGLPPSTATAQRQAALLNRSFYAEHATPTQAGGLPAASFSTARDMTRGSTDPVGPRIDLSDVGSSPRSWKGNYYHAQRGRADASGGAPVTATAAATAAFPASYTTLRSPSHTYRVATEAPPVPIAKRNFL</sequence>
<feature type="region of interest" description="Disordered" evidence="1">
    <location>
        <begin position="289"/>
        <end position="406"/>
    </location>
</feature>
<evidence type="ECO:0000313" key="2">
    <source>
        <dbReference type="EMBL" id="KAG5475643.1"/>
    </source>
</evidence>
<name>A0A836KRL0_9TRYP</name>
<comment type="caution">
    <text evidence="2">The sequence shown here is derived from an EMBL/GenBank/DDBJ whole genome shotgun (WGS) entry which is preliminary data.</text>
</comment>
<dbReference type="RefSeq" id="XP_067062151.1">
    <property type="nucleotide sequence ID" value="XM_067206214.1"/>
</dbReference>